<proteinExistence type="predicted"/>
<evidence type="ECO:0008006" key="4">
    <source>
        <dbReference type="Google" id="ProtNLM"/>
    </source>
</evidence>
<dbReference type="InterPro" id="IPR039859">
    <property type="entry name" value="PFA4/ZDH16/20/ERF2-like"/>
</dbReference>
<dbReference type="OrthoDB" id="9909019at2759"/>
<dbReference type="RefSeq" id="XP_009496393.1">
    <property type="nucleotide sequence ID" value="XM_009498118.1"/>
</dbReference>
<keyword evidence="1" id="KW-1133">Transmembrane helix</keyword>
<dbReference type="Proteomes" id="UP000030693">
    <property type="component" value="Unassembled WGS sequence"/>
</dbReference>
<gene>
    <name evidence="2" type="ORF">H696_04238</name>
</gene>
<evidence type="ECO:0000313" key="2">
    <source>
        <dbReference type="EMBL" id="KCV68822.1"/>
    </source>
</evidence>
<keyword evidence="1" id="KW-0812">Transmembrane</keyword>
<dbReference type="PANTHER" id="PTHR12246">
    <property type="entry name" value="PALMITOYLTRANSFERASE ZDHHC16"/>
    <property type="match status" value="1"/>
</dbReference>
<protein>
    <recommendedName>
        <fullName evidence="4">Protein S-acyltransferase</fullName>
    </recommendedName>
</protein>
<accession>A0A058Z5L9</accession>
<organism evidence="2">
    <name type="scientific">Fonticula alba</name>
    <name type="common">Slime mold</name>
    <dbReference type="NCBI Taxonomy" id="691883"/>
    <lineage>
        <taxon>Eukaryota</taxon>
        <taxon>Rotosphaerida</taxon>
        <taxon>Fonticulaceae</taxon>
        <taxon>Fonticula</taxon>
    </lineage>
</organism>
<name>A0A058Z5L9_FONAL</name>
<keyword evidence="1" id="KW-0472">Membrane</keyword>
<feature type="transmembrane region" description="Helical" evidence="1">
    <location>
        <begin position="91"/>
        <end position="115"/>
    </location>
</feature>
<dbReference type="EMBL" id="KB932207">
    <property type="protein sequence ID" value="KCV68822.1"/>
    <property type="molecule type" value="Genomic_DNA"/>
</dbReference>
<dbReference type="AlphaFoldDB" id="A0A058Z5L9"/>
<reference evidence="2" key="1">
    <citation type="submission" date="2013-04" db="EMBL/GenBank/DDBJ databases">
        <title>The Genome Sequence of Fonticula alba ATCC 38817.</title>
        <authorList>
            <consortium name="The Broad Institute Genomics Platform"/>
            <person name="Russ C."/>
            <person name="Cuomo C."/>
            <person name="Burger G."/>
            <person name="Gray M.W."/>
            <person name="Holland P.W.H."/>
            <person name="King N."/>
            <person name="Lang F.B.F."/>
            <person name="Roger A.J."/>
            <person name="Ruiz-Trillo I."/>
            <person name="Brown M."/>
            <person name="Walker B."/>
            <person name="Young S."/>
            <person name="Zeng Q."/>
            <person name="Gargeya S."/>
            <person name="Fitzgerald M."/>
            <person name="Haas B."/>
            <person name="Abouelleil A."/>
            <person name="Allen A.W."/>
            <person name="Alvarado L."/>
            <person name="Arachchi H.M."/>
            <person name="Berlin A.M."/>
            <person name="Chapman S.B."/>
            <person name="Gainer-Dewar J."/>
            <person name="Goldberg J."/>
            <person name="Griggs A."/>
            <person name="Gujja S."/>
            <person name="Hansen M."/>
            <person name="Howarth C."/>
            <person name="Imamovic A."/>
            <person name="Ireland A."/>
            <person name="Larimer J."/>
            <person name="McCowan C."/>
            <person name="Murphy C."/>
            <person name="Pearson M."/>
            <person name="Poon T.W."/>
            <person name="Priest M."/>
            <person name="Roberts A."/>
            <person name="Saif S."/>
            <person name="Shea T."/>
            <person name="Sisk P."/>
            <person name="Sykes S."/>
            <person name="Wortman J."/>
            <person name="Nusbaum C."/>
            <person name="Birren B."/>
        </authorList>
    </citation>
    <scope>NUCLEOTIDE SEQUENCE [LARGE SCALE GENOMIC DNA]</scope>
    <source>
        <strain evidence="2">ATCC 38817</strain>
    </source>
</reference>
<dbReference type="GeneID" id="20528963"/>
<dbReference type="PROSITE" id="PS50216">
    <property type="entry name" value="DHHC"/>
    <property type="match status" value="1"/>
</dbReference>
<dbReference type="GO" id="GO:0016409">
    <property type="term" value="F:palmitoyltransferase activity"/>
    <property type="evidence" value="ECO:0007669"/>
    <property type="project" value="InterPro"/>
</dbReference>
<sequence>MSAKAIFGALEMLFSRHRRFLNRVADKGLRALGPMLVTFAIGLLGTVTIFYFVFVVRLRYFFALGPDGTPLVPDYSRGGMPLPEMTPGRTVGLLLDLAVAVWICACMWFNFYMAIMAKSYVPMHRQEALADMLMSDLSAPAPEDLGPAEGSLGDNPAEPFLQAGRRAGPGSRDHCRRCDQARPPRSHHCSICDRCVPRGLLPFCLCPSALPAVCLSAPPSPCLSVCPRLGVPLPDPPAISVPRSTAAFTAWTTTVPGLPPVSEPTTTGTLSCSWPT</sequence>
<keyword evidence="3" id="KW-1185">Reference proteome</keyword>
<feature type="transmembrane region" description="Helical" evidence="1">
    <location>
        <begin position="31"/>
        <end position="54"/>
    </location>
</feature>
<evidence type="ECO:0000313" key="3">
    <source>
        <dbReference type="Proteomes" id="UP000030693"/>
    </source>
</evidence>
<evidence type="ECO:0000256" key="1">
    <source>
        <dbReference type="SAM" id="Phobius"/>
    </source>
</evidence>